<feature type="region of interest" description="Disordered" evidence="1">
    <location>
        <begin position="723"/>
        <end position="1524"/>
    </location>
</feature>
<reference evidence="2" key="1">
    <citation type="journal article" date="2020" name="Stud. Mycol.">
        <title>101 Dothideomycetes genomes: a test case for predicting lifestyles and emergence of pathogens.</title>
        <authorList>
            <person name="Haridas S."/>
            <person name="Albert R."/>
            <person name="Binder M."/>
            <person name="Bloem J."/>
            <person name="Labutti K."/>
            <person name="Salamov A."/>
            <person name="Andreopoulos B."/>
            <person name="Baker S."/>
            <person name="Barry K."/>
            <person name="Bills G."/>
            <person name="Bluhm B."/>
            <person name="Cannon C."/>
            <person name="Castanera R."/>
            <person name="Culley D."/>
            <person name="Daum C."/>
            <person name="Ezra D."/>
            <person name="Gonzalez J."/>
            <person name="Henrissat B."/>
            <person name="Kuo A."/>
            <person name="Liang C."/>
            <person name="Lipzen A."/>
            <person name="Lutzoni F."/>
            <person name="Magnuson J."/>
            <person name="Mondo S."/>
            <person name="Nolan M."/>
            <person name="Ohm R."/>
            <person name="Pangilinan J."/>
            <person name="Park H.-J."/>
            <person name="Ramirez L."/>
            <person name="Alfaro M."/>
            <person name="Sun H."/>
            <person name="Tritt A."/>
            <person name="Yoshinaga Y."/>
            <person name="Zwiers L.-H."/>
            <person name="Turgeon B."/>
            <person name="Goodwin S."/>
            <person name="Spatafora J."/>
            <person name="Crous P."/>
            <person name="Grigoriev I."/>
        </authorList>
    </citation>
    <scope>NUCLEOTIDE SEQUENCE</scope>
    <source>
        <strain evidence="2">CBS 109.77</strain>
    </source>
</reference>
<feature type="compositionally biased region" description="Polar residues" evidence="1">
    <location>
        <begin position="820"/>
        <end position="831"/>
    </location>
</feature>
<feature type="region of interest" description="Disordered" evidence="1">
    <location>
        <begin position="1"/>
        <end position="176"/>
    </location>
</feature>
<keyword evidence="3" id="KW-1185">Reference proteome</keyword>
<feature type="compositionally biased region" description="Basic and acidic residues" evidence="1">
    <location>
        <begin position="976"/>
        <end position="993"/>
    </location>
</feature>
<feature type="compositionally biased region" description="Low complexity" evidence="1">
    <location>
        <begin position="1279"/>
        <end position="1291"/>
    </location>
</feature>
<feature type="compositionally biased region" description="Polar residues" evidence="1">
    <location>
        <begin position="1572"/>
        <end position="1587"/>
    </location>
</feature>
<name>A0A6A6XG93_9PLEO</name>
<feature type="compositionally biased region" description="Polar residues" evidence="1">
    <location>
        <begin position="1536"/>
        <end position="1563"/>
    </location>
</feature>
<feature type="compositionally biased region" description="Low complexity" evidence="1">
    <location>
        <begin position="1656"/>
        <end position="1669"/>
    </location>
</feature>
<feature type="compositionally biased region" description="Polar residues" evidence="1">
    <location>
        <begin position="1314"/>
        <end position="1327"/>
    </location>
</feature>
<accession>A0A6A6XG93</accession>
<feature type="compositionally biased region" description="Low complexity" evidence="1">
    <location>
        <begin position="1045"/>
        <end position="1056"/>
    </location>
</feature>
<feature type="compositionally biased region" description="Polar residues" evidence="1">
    <location>
        <begin position="1612"/>
        <end position="1628"/>
    </location>
</feature>
<evidence type="ECO:0000313" key="3">
    <source>
        <dbReference type="Proteomes" id="UP000799757"/>
    </source>
</evidence>
<proteinExistence type="predicted"/>
<feature type="compositionally biased region" description="Polar residues" evidence="1">
    <location>
        <begin position="562"/>
        <end position="575"/>
    </location>
</feature>
<organism evidence="2 3">
    <name type="scientific">Melanomma pulvis-pyrius CBS 109.77</name>
    <dbReference type="NCBI Taxonomy" id="1314802"/>
    <lineage>
        <taxon>Eukaryota</taxon>
        <taxon>Fungi</taxon>
        <taxon>Dikarya</taxon>
        <taxon>Ascomycota</taxon>
        <taxon>Pezizomycotina</taxon>
        <taxon>Dothideomycetes</taxon>
        <taxon>Pleosporomycetidae</taxon>
        <taxon>Pleosporales</taxon>
        <taxon>Melanommataceae</taxon>
        <taxon>Melanomma</taxon>
    </lineage>
</organism>
<evidence type="ECO:0000313" key="2">
    <source>
        <dbReference type="EMBL" id="KAF2795509.1"/>
    </source>
</evidence>
<feature type="region of interest" description="Disordered" evidence="1">
    <location>
        <begin position="1947"/>
        <end position="2035"/>
    </location>
</feature>
<evidence type="ECO:0000256" key="1">
    <source>
        <dbReference type="SAM" id="MobiDB-lite"/>
    </source>
</evidence>
<feature type="compositionally biased region" description="Polar residues" evidence="1">
    <location>
        <begin position="1000"/>
        <end position="1025"/>
    </location>
</feature>
<feature type="compositionally biased region" description="Polar residues" evidence="1">
    <location>
        <begin position="1100"/>
        <end position="1117"/>
    </location>
</feature>
<feature type="compositionally biased region" description="Polar residues" evidence="1">
    <location>
        <begin position="1721"/>
        <end position="1761"/>
    </location>
</feature>
<feature type="compositionally biased region" description="Low complexity" evidence="1">
    <location>
        <begin position="1588"/>
        <end position="1606"/>
    </location>
</feature>
<protein>
    <submittedName>
        <fullName evidence="2">Uncharacterized protein</fullName>
    </submittedName>
</protein>
<feature type="compositionally biased region" description="Polar residues" evidence="1">
    <location>
        <begin position="1236"/>
        <end position="1251"/>
    </location>
</feature>
<feature type="compositionally biased region" description="Low complexity" evidence="1">
    <location>
        <begin position="621"/>
        <end position="637"/>
    </location>
</feature>
<feature type="compositionally biased region" description="Low complexity" evidence="1">
    <location>
        <begin position="1676"/>
        <end position="1701"/>
    </location>
</feature>
<feature type="compositionally biased region" description="Basic and acidic residues" evidence="1">
    <location>
        <begin position="159"/>
        <end position="173"/>
    </location>
</feature>
<feature type="compositionally biased region" description="Basic and acidic residues" evidence="1">
    <location>
        <begin position="1885"/>
        <end position="1894"/>
    </location>
</feature>
<feature type="compositionally biased region" description="Pro residues" evidence="1">
    <location>
        <begin position="843"/>
        <end position="861"/>
    </location>
</feature>
<feature type="region of interest" description="Disordered" evidence="1">
    <location>
        <begin position="1536"/>
        <end position="1934"/>
    </location>
</feature>
<feature type="compositionally biased region" description="Polar residues" evidence="1">
    <location>
        <begin position="1073"/>
        <end position="1086"/>
    </location>
</feature>
<feature type="compositionally biased region" description="Polar residues" evidence="1">
    <location>
        <begin position="777"/>
        <end position="795"/>
    </location>
</feature>
<feature type="compositionally biased region" description="Low complexity" evidence="1">
    <location>
        <begin position="1403"/>
        <end position="1418"/>
    </location>
</feature>
<dbReference type="EMBL" id="MU001856">
    <property type="protein sequence ID" value="KAF2795509.1"/>
    <property type="molecule type" value="Genomic_DNA"/>
</dbReference>
<dbReference type="Proteomes" id="UP000799757">
    <property type="component" value="Unassembled WGS sequence"/>
</dbReference>
<feature type="region of interest" description="Disordered" evidence="1">
    <location>
        <begin position="252"/>
        <end position="317"/>
    </location>
</feature>
<feature type="compositionally biased region" description="Polar residues" evidence="1">
    <location>
        <begin position="597"/>
        <end position="612"/>
    </location>
</feature>
<feature type="compositionally biased region" description="Polar residues" evidence="1">
    <location>
        <begin position="1214"/>
        <end position="1225"/>
    </location>
</feature>
<feature type="region of interest" description="Disordered" evidence="1">
    <location>
        <begin position="203"/>
        <end position="239"/>
    </location>
</feature>
<feature type="compositionally biased region" description="Low complexity" evidence="1">
    <location>
        <begin position="1341"/>
        <end position="1372"/>
    </location>
</feature>
<feature type="compositionally biased region" description="Polar residues" evidence="1">
    <location>
        <begin position="638"/>
        <end position="647"/>
    </location>
</feature>
<feature type="compositionally biased region" description="Basic and acidic residues" evidence="1">
    <location>
        <begin position="1947"/>
        <end position="1973"/>
    </location>
</feature>
<feature type="compositionally biased region" description="Basic residues" evidence="1">
    <location>
        <begin position="32"/>
        <end position="50"/>
    </location>
</feature>
<feature type="region of interest" description="Disordered" evidence="1">
    <location>
        <begin position="510"/>
        <end position="665"/>
    </location>
</feature>
<feature type="compositionally biased region" description="Pro residues" evidence="1">
    <location>
        <begin position="1795"/>
        <end position="1806"/>
    </location>
</feature>
<dbReference type="OrthoDB" id="5151921at2759"/>
<feature type="compositionally biased region" description="Polar residues" evidence="1">
    <location>
        <begin position="1157"/>
        <end position="1179"/>
    </location>
</feature>
<sequence>MSSSREASEEPELMTTPENTRMSTDFDGPKEQKKKRRMSSPFHRSSRSRSRPSSIVLPKNAHLDFGSGSTPRNTPPRETPPAEGSRPQSFHAPDSWDVIPDSHQQQQPTSYSTPPRGGGLQPPERLGVLPSPAKSAFSFLPQDRDGEDIPPVPPIPDGMEERQRGRESQESARQHRVIQSIVRYSTPPAMDLEASRLMDEATFKDTPAPPTMETGRLQPSPIFGDTPTGRDAIQPDAHSVQNDSLRVLALKQMDANHHSLQSDNNALPPRSMPTHEQMEEDDDDLPPQLSHEPPQPFHRAPDISPDFGPSVPQAGEISPVISSVGLGQMEESEEEDDDGITHLDHGSLMATSQHTKGDISPMIPAATLAVSSASDGPQTRVDNAIANGFSASRDVRLGYETEQIGAGDVSPVSSHAHHGVEETTPKKIIEAHASLGTANSRQTDKVSVGSDEAFSAPGASALLGGAQSLHESGSAGQTGGGAGVRLSASPYQVLHAVQYVPSRSSLDSWEQDSVVAPSQSDGSQLGDRHDERDIPPVPPLSPSMVQLEDKTPQQHYPEPEQPTFNFASSNISTKSHPLISEPAQQEAHPSSKAEAATSGSHNRSQSLLSIISSMVPGDGVSISSASSQAGRSRPSSANRQQGSSAKSSPIPAQIIEESIPGEQRSMTVPISDDYDLYADQNGIVKDVQDEKGQPLRVAAAPVADTPEPKQKAVLGAARMTAVPKIREEDTRRYSDERPMSFISGPRDANGRPQDEISTPGSGAAQANIPPVPRIPSHQLQGHPQAKTNETLYASTPPQHEPQPKEEQQQQHFPGGVVRRQTVSPIHSSMRSEQVRTPPHSNVSPPPPSNASPPPQPSPPPALAHRPLLDEIRMQSPIQIPPLQDPRLRSPPMQDLRFQSPPMQDPRLQSPPMQDPRFQSPPVQDPRFQSPPLQDPRLQSAHLQGPRMQSPPAQDPRIQVARLQNPPTWDPSMQDPRIQDPRSPQDPKKWDPRLIADPQRQGITSGQPNLQGPRGQTQKPKQSYNTMPRMGMPRLGGASTGPPRNQYELQQQQMQHQAMDPRLNDAEYRPPAAQANTQPAKQENKGSSRPKFASVLKSLGGKSNPSAPQTSQQPTSRVDPSHSVPEGPIRSASYQSSLGDLPTEQGAPKKERRASAFGSLSSRPKSVGTESHFSQDSTRVQAADSRLDLRYPISPAPFKGIPPQQVHQGVPLSQPPQAQRISTSAVPENGKKKRFSSLGNLFSRSGTSGQSKLSKEEKKFQKTQKHSTMPQFQTPPPSQQWPQQQQPFRPQQYTLQYGPPPPAATRPFPGMQGIAPQSLSPQTMSPMSPQGGHPQGMPPRIMQPQNYQQQHQQQIPQQIPQQITQQMQQQMPQQMPPQPQVQQQQSMTNGSAYIATRQIAQTHPSQRPTRQSSQPPQISNPGIPAPNPSFEHPMHRSETTGHAPPAGYYKPDSKRMGSEHAAPSFTAVERQQPLQRQSTIPQPPANLRSVSSPSPDHVPQAITPVSQRRVSSPLAEPQYETPEIPAAYNHVAGVYTSPSTQALSHDSQATRPSPVQNGSASGRQYSDPEMQPISPQVSEQTQMAPNERNQSNSSVASVVSPISNPSPGMSAPQPASNQRPQKARMTSITEAAHQERPWNLNVREGATEQEIVRARHQQYMEQQLAAQQQLHAERTGQSPSPRPSHQSQSPSPRPPSNQQQAQQPPPSTAQGSDGFREVLPKSSPQPYPMSQAQRQSVSNHLPREQQQSPAPSVSPHQLQQSHLHPEQGVQPAAYPLPTSPVSAGPRSPVNPLAAALPPPPPPPPKLPHSPMRPAFHMNQFPAPDHQQQMEQQQQQYQPPHPEQQIEQPDYEQQPPDEPPPSYSGPGVPNEGMDKDRPRPPNIMTDAEIRGRENNGRQRQPSIGLLQHPQPASMAASPQRSSADMGADNLRRQLLEQEERALAERLQRAEIQRAETERERQERERARARARELERSVSGGGRVGSLRSVAGSGRGGWERRGSTARPVFELPAEEDDEPVMRATSFPGQEWVPQWTED</sequence>
<gene>
    <name evidence="2" type="ORF">K505DRAFT_11428</name>
</gene>
<feature type="compositionally biased region" description="Basic and acidic residues" evidence="1">
    <location>
        <begin position="724"/>
        <end position="738"/>
    </location>
</feature>
<feature type="compositionally biased region" description="Low complexity" evidence="1">
    <location>
        <begin position="1825"/>
        <end position="1852"/>
    </location>
</feature>